<organism evidence="1 2">
    <name type="scientific">Racocetra persica</name>
    <dbReference type="NCBI Taxonomy" id="160502"/>
    <lineage>
        <taxon>Eukaryota</taxon>
        <taxon>Fungi</taxon>
        <taxon>Fungi incertae sedis</taxon>
        <taxon>Mucoromycota</taxon>
        <taxon>Glomeromycotina</taxon>
        <taxon>Glomeromycetes</taxon>
        <taxon>Diversisporales</taxon>
        <taxon>Gigasporaceae</taxon>
        <taxon>Racocetra</taxon>
    </lineage>
</organism>
<keyword evidence="2" id="KW-1185">Reference proteome</keyword>
<reference evidence="1" key="1">
    <citation type="submission" date="2021-06" db="EMBL/GenBank/DDBJ databases">
        <authorList>
            <person name="Kallberg Y."/>
            <person name="Tangrot J."/>
            <person name="Rosling A."/>
        </authorList>
    </citation>
    <scope>NUCLEOTIDE SEQUENCE</scope>
    <source>
        <strain evidence="1">MA461A</strain>
    </source>
</reference>
<proteinExistence type="predicted"/>
<dbReference type="Proteomes" id="UP000789920">
    <property type="component" value="Unassembled WGS sequence"/>
</dbReference>
<sequence>KFNNFEKRFMDKNFEFPSIILVGREGITVGNMLLKTCGNHNELFEKYEGPMTDMGRNQQQLKTAKLSIGEENFIL</sequence>
<protein>
    <submittedName>
        <fullName evidence="1">33318_t:CDS:1</fullName>
    </submittedName>
</protein>
<feature type="non-terminal residue" evidence="1">
    <location>
        <position position="1"/>
    </location>
</feature>
<name>A0ACA9S122_9GLOM</name>
<accession>A0ACA9S122</accession>
<comment type="caution">
    <text evidence="1">The sequence shown here is derived from an EMBL/GenBank/DDBJ whole genome shotgun (WGS) entry which is preliminary data.</text>
</comment>
<gene>
    <name evidence="1" type="ORF">RPERSI_LOCUS24988</name>
</gene>
<evidence type="ECO:0000313" key="2">
    <source>
        <dbReference type="Proteomes" id="UP000789920"/>
    </source>
</evidence>
<dbReference type="EMBL" id="CAJVQC010081458">
    <property type="protein sequence ID" value="CAG8818797.1"/>
    <property type="molecule type" value="Genomic_DNA"/>
</dbReference>
<feature type="non-terminal residue" evidence="1">
    <location>
        <position position="75"/>
    </location>
</feature>
<evidence type="ECO:0000313" key="1">
    <source>
        <dbReference type="EMBL" id="CAG8818797.1"/>
    </source>
</evidence>